<feature type="compositionally biased region" description="Gly residues" evidence="1">
    <location>
        <begin position="231"/>
        <end position="240"/>
    </location>
</feature>
<dbReference type="PROSITE" id="PS50164">
    <property type="entry name" value="GIY_YIG"/>
    <property type="match status" value="1"/>
</dbReference>
<evidence type="ECO:0000313" key="4">
    <source>
        <dbReference type="Proteomes" id="UP000815325"/>
    </source>
</evidence>
<dbReference type="PROSITE" id="PS51257">
    <property type="entry name" value="PROKAR_LIPOPROTEIN"/>
    <property type="match status" value="1"/>
</dbReference>
<dbReference type="Pfam" id="PF01541">
    <property type="entry name" value="GIY-YIG"/>
    <property type="match status" value="1"/>
</dbReference>
<evidence type="ECO:0000256" key="1">
    <source>
        <dbReference type="SAM" id="MobiDB-lite"/>
    </source>
</evidence>
<dbReference type="InterPro" id="IPR000305">
    <property type="entry name" value="GIY-YIG_endonuc"/>
</dbReference>
<dbReference type="Proteomes" id="UP000815325">
    <property type="component" value="Unassembled WGS sequence"/>
</dbReference>
<sequence length="290" mass="31506">MHRINSTLSRRCANFQAHISTASCLGNSMPMKKMRELSCHAGRAPSVHLGMLPESEDQKCQGQKYRYLCYILASESGRTYAGYTTDVRRRVKEHNGLLKGAAKATRGHGPWYLLGTVASPAFMSKGIALSFEWHCKKEHVPAALLRAVKRVGKQKATVVTRLAKTALATGHSKFAGTTFHVAVREDVLPLMDALLQRVALDQQQQQYQQKQDSVLDLKSGPDLGKTRKGGNKGSDMGGAGSRQLVSVAQGEAPKKKRGRPPGAVSKAAGSKEKGKSRESVRKARTKATGK</sequence>
<organism evidence="3 4">
    <name type="scientific">Dunaliella salina</name>
    <name type="common">Green alga</name>
    <name type="synonym">Protococcus salinus</name>
    <dbReference type="NCBI Taxonomy" id="3046"/>
    <lineage>
        <taxon>Eukaryota</taxon>
        <taxon>Viridiplantae</taxon>
        <taxon>Chlorophyta</taxon>
        <taxon>core chlorophytes</taxon>
        <taxon>Chlorophyceae</taxon>
        <taxon>CS clade</taxon>
        <taxon>Chlamydomonadales</taxon>
        <taxon>Dunaliellaceae</taxon>
        <taxon>Dunaliella</taxon>
    </lineage>
</organism>
<evidence type="ECO:0000313" key="3">
    <source>
        <dbReference type="EMBL" id="KAF5832598.1"/>
    </source>
</evidence>
<dbReference type="PANTHER" id="PTHR20208">
    <property type="entry name" value="STRUCTURE-SPECIFIC ENDONUCLEASE SUBUNIT SLX1"/>
    <property type="match status" value="1"/>
</dbReference>
<feature type="compositionally biased region" description="Basic and acidic residues" evidence="1">
    <location>
        <begin position="269"/>
        <end position="281"/>
    </location>
</feature>
<evidence type="ECO:0000259" key="2">
    <source>
        <dbReference type="PROSITE" id="PS50164"/>
    </source>
</evidence>
<dbReference type="Gene3D" id="3.40.1440.10">
    <property type="entry name" value="GIY-YIG endonuclease"/>
    <property type="match status" value="1"/>
</dbReference>
<feature type="region of interest" description="Disordered" evidence="1">
    <location>
        <begin position="210"/>
        <end position="290"/>
    </location>
</feature>
<feature type="domain" description="GIY-YIG" evidence="2">
    <location>
        <begin position="65"/>
        <end position="145"/>
    </location>
</feature>
<accession>A0ABQ7GDB2</accession>
<dbReference type="InterPro" id="IPR050381">
    <property type="entry name" value="SLX1_endonuclease"/>
</dbReference>
<dbReference type="PANTHER" id="PTHR20208:SF13">
    <property type="entry name" value="STRUCTURE-SPECIFIC ENDONUCLEASE SUBUNIT SLX1"/>
    <property type="match status" value="1"/>
</dbReference>
<reference evidence="3" key="1">
    <citation type="submission" date="2017-08" db="EMBL/GenBank/DDBJ databases">
        <authorList>
            <person name="Polle J.E."/>
            <person name="Barry K."/>
            <person name="Cushman J."/>
            <person name="Schmutz J."/>
            <person name="Tran D."/>
            <person name="Hathwaick L.T."/>
            <person name="Yim W.C."/>
            <person name="Jenkins J."/>
            <person name="Mckie-Krisberg Z.M."/>
            <person name="Prochnik S."/>
            <person name="Lindquist E."/>
            <person name="Dockter R.B."/>
            <person name="Adam C."/>
            <person name="Molina H."/>
            <person name="Bunkerborg J."/>
            <person name="Jin E."/>
            <person name="Buchheim M."/>
            <person name="Magnuson J."/>
        </authorList>
    </citation>
    <scope>NUCLEOTIDE SEQUENCE</scope>
    <source>
        <strain evidence="3">CCAP 19/18</strain>
    </source>
</reference>
<name>A0ABQ7GDB2_DUNSA</name>
<protein>
    <recommendedName>
        <fullName evidence="2">GIY-YIG domain-containing protein</fullName>
    </recommendedName>
</protein>
<dbReference type="EMBL" id="MU069862">
    <property type="protein sequence ID" value="KAF5832598.1"/>
    <property type="molecule type" value="Genomic_DNA"/>
</dbReference>
<gene>
    <name evidence="3" type="ORF">DUNSADRAFT_11470</name>
</gene>
<proteinExistence type="predicted"/>
<dbReference type="InterPro" id="IPR035901">
    <property type="entry name" value="GIY-YIG_endonuc_sf"/>
</dbReference>
<comment type="caution">
    <text evidence="3">The sequence shown here is derived from an EMBL/GenBank/DDBJ whole genome shotgun (WGS) entry which is preliminary data.</text>
</comment>
<keyword evidence="4" id="KW-1185">Reference proteome</keyword>
<dbReference type="SUPFAM" id="SSF82771">
    <property type="entry name" value="GIY-YIG endonuclease"/>
    <property type="match status" value="1"/>
</dbReference>